<gene>
    <name evidence="1" type="ORF">EVAR_82330_1</name>
</gene>
<evidence type="ECO:0000313" key="2">
    <source>
        <dbReference type="Proteomes" id="UP000299102"/>
    </source>
</evidence>
<evidence type="ECO:0000313" key="1">
    <source>
        <dbReference type="EMBL" id="GBP23167.1"/>
    </source>
</evidence>
<name>A0A4C1UAR8_EUMVA</name>
<reference evidence="1 2" key="1">
    <citation type="journal article" date="2019" name="Commun. Biol.">
        <title>The bagworm genome reveals a unique fibroin gene that provides high tensile strength.</title>
        <authorList>
            <person name="Kono N."/>
            <person name="Nakamura H."/>
            <person name="Ohtoshi R."/>
            <person name="Tomita M."/>
            <person name="Numata K."/>
            <person name="Arakawa K."/>
        </authorList>
    </citation>
    <scope>NUCLEOTIDE SEQUENCE [LARGE SCALE GENOMIC DNA]</scope>
</reference>
<sequence>MVRQLLSYRICSALLADRVSRSHCVSSLMALCNRIRMFRRQFDLKKSAVSSAKSASWTPVDGHGISLLYAEYSSGESVEPSGTPALVGLIDK</sequence>
<dbReference type="Proteomes" id="UP000299102">
    <property type="component" value="Unassembled WGS sequence"/>
</dbReference>
<protein>
    <submittedName>
        <fullName evidence="1">Uncharacterized protein</fullName>
    </submittedName>
</protein>
<accession>A0A4C1UAR8</accession>
<dbReference type="EMBL" id="BGZK01000148">
    <property type="protein sequence ID" value="GBP23167.1"/>
    <property type="molecule type" value="Genomic_DNA"/>
</dbReference>
<keyword evidence="2" id="KW-1185">Reference proteome</keyword>
<proteinExistence type="predicted"/>
<dbReference type="AlphaFoldDB" id="A0A4C1UAR8"/>
<comment type="caution">
    <text evidence="1">The sequence shown here is derived from an EMBL/GenBank/DDBJ whole genome shotgun (WGS) entry which is preliminary data.</text>
</comment>
<organism evidence="1 2">
    <name type="scientific">Eumeta variegata</name>
    <name type="common">Bagworm moth</name>
    <name type="synonym">Eumeta japonica</name>
    <dbReference type="NCBI Taxonomy" id="151549"/>
    <lineage>
        <taxon>Eukaryota</taxon>
        <taxon>Metazoa</taxon>
        <taxon>Ecdysozoa</taxon>
        <taxon>Arthropoda</taxon>
        <taxon>Hexapoda</taxon>
        <taxon>Insecta</taxon>
        <taxon>Pterygota</taxon>
        <taxon>Neoptera</taxon>
        <taxon>Endopterygota</taxon>
        <taxon>Lepidoptera</taxon>
        <taxon>Glossata</taxon>
        <taxon>Ditrysia</taxon>
        <taxon>Tineoidea</taxon>
        <taxon>Psychidae</taxon>
        <taxon>Oiketicinae</taxon>
        <taxon>Eumeta</taxon>
    </lineage>
</organism>